<evidence type="ECO:0000313" key="9">
    <source>
        <dbReference type="EMBL" id="RGI86446.1"/>
    </source>
</evidence>
<comment type="subcellular location">
    <subcellularLocation>
        <location evidence="1">Cell membrane</location>
        <topology evidence="1">Multi-pass membrane protein</topology>
    </subcellularLocation>
</comment>
<dbReference type="InterPro" id="IPR003838">
    <property type="entry name" value="ABC3_permease_C"/>
</dbReference>
<dbReference type="AlphaFoldDB" id="A0A374NK98"/>
<protein>
    <submittedName>
        <fullName evidence="9">ABC transporter permease</fullName>
    </submittedName>
</protein>
<evidence type="ECO:0000256" key="6">
    <source>
        <dbReference type="ARBA" id="ARBA00038076"/>
    </source>
</evidence>
<accession>A0A374NK98</accession>
<feature type="domain" description="ABC3 transporter permease C-terminal" evidence="8">
    <location>
        <begin position="272"/>
        <end position="397"/>
    </location>
</feature>
<dbReference type="EMBL" id="QSOE01000059">
    <property type="protein sequence ID" value="RGI86446.1"/>
    <property type="molecule type" value="Genomic_DNA"/>
</dbReference>
<evidence type="ECO:0000256" key="2">
    <source>
        <dbReference type="ARBA" id="ARBA00022475"/>
    </source>
</evidence>
<evidence type="ECO:0000259" key="8">
    <source>
        <dbReference type="Pfam" id="PF02687"/>
    </source>
</evidence>
<dbReference type="GO" id="GO:0022857">
    <property type="term" value="F:transmembrane transporter activity"/>
    <property type="evidence" value="ECO:0007669"/>
    <property type="project" value="TreeGrafter"/>
</dbReference>
<keyword evidence="3 7" id="KW-0812">Transmembrane</keyword>
<keyword evidence="5 7" id="KW-0472">Membrane</keyword>
<dbReference type="Pfam" id="PF02687">
    <property type="entry name" value="FtsX"/>
    <property type="match status" value="1"/>
</dbReference>
<evidence type="ECO:0000256" key="5">
    <source>
        <dbReference type="ARBA" id="ARBA00023136"/>
    </source>
</evidence>
<feature type="transmembrane region" description="Helical" evidence="7">
    <location>
        <begin position="361"/>
        <end position="385"/>
    </location>
</feature>
<feature type="transmembrane region" description="Helical" evidence="7">
    <location>
        <begin position="323"/>
        <end position="341"/>
    </location>
</feature>
<reference evidence="9 10" key="1">
    <citation type="submission" date="2018-08" db="EMBL/GenBank/DDBJ databases">
        <title>A genome reference for cultivated species of the human gut microbiota.</title>
        <authorList>
            <person name="Zou Y."/>
            <person name="Xue W."/>
            <person name="Luo G."/>
        </authorList>
    </citation>
    <scope>NUCLEOTIDE SEQUENCE [LARGE SCALE GENOMIC DNA]</scope>
    <source>
        <strain evidence="9 10">TM10-1AC</strain>
    </source>
</reference>
<evidence type="ECO:0000256" key="4">
    <source>
        <dbReference type="ARBA" id="ARBA00022989"/>
    </source>
</evidence>
<feature type="transmembrane region" description="Helical" evidence="7">
    <location>
        <begin position="265"/>
        <end position="286"/>
    </location>
</feature>
<dbReference type="Proteomes" id="UP000262524">
    <property type="component" value="Unassembled WGS sequence"/>
</dbReference>
<dbReference type="PANTHER" id="PTHR30572">
    <property type="entry name" value="MEMBRANE COMPONENT OF TRANSPORTER-RELATED"/>
    <property type="match status" value="1"/>
</dbReference>
<evidence type="ECO:0000256" key="3">
    <source>
        <dbReference type="ARBA" id="ARBA00022692"/>
    </source>
</evidence>
<dbReference type="InterPro" id="IPR050250">
    <property type="entry name" value="Macrolide_Exporter_MacB"/>
</dbReference>
<keyword evidence="2" id="KW-1003">Cell membrane</keyword>
<feature type="transmembrane region" description="Helical" evidence="7">
    <location>
        <begin position="31"/>
        <end position="55"/>
    </location>
</feature>
<keyword evidence="4 7" id="KW-1133">Transmembrane helix</keyword>
<evidence type="ECO:0000256" key="1">
    <source>
        <dbReference type="ARBA" id="ARBA00004651"/>
    </source>
</evidence>
<comment type="similarity">
    <text evidence="6">Belongs to the ABC-4 integral membrane protein family.</text>
</comment>
<gene>
    <name evidence="9" type="ORF">DXD91_09400</name>
</gene>
<comment type="caution">
    <text evidence="9">The sequence shown here is derived from an EMBL/GenBank/DDBJ whole genome shotgun (WGS) entry which is preliminary data.</text>
</comment>
<dbReference type="PANTHER" id="PTHR30572:SF4">
    <property type="entry name" value="ABC TRANSPORTER PERMEASE YTRF"/>
    <property type="match status" value="1"/>
</dbReference>
<evidence type="ECO:0000256" key="7">
    <source>
        <dbReference type="SAM" id="Phobius"/>
    </source>
</evidence>
<name>A0A374NK98_9FIRM</name>
<sequence length="416" mass="46681">MGGNAVYLTRNKKCIFNLAKKNFGKSKTRNIITILAIILTTMLFTSMLTICTGTYQSIQTTMQMQKGSKADGDIRYLTKNEFEQLQENSNIKVSGCRRPIGFASNTKNHNVEIDYMDQIEQELTFNRPTHGKAPKKANEIATTDKALESLGVTPKVGEKVRIEFDLREEHYVYEMTVSGWWEARNSQVSVLLVSEEFMNKNESLFPYTYDEDMEYAGTYFSEVIFESKKNVEQQINKIIEGFNEQKGKDVVSGAVNSITNPQLDFSVIGAVIIFIVLFILAGYLLINNIYSISAMQDIKNYGLLKTIGTTQSQIALLVKIQTLWLLVLGIPVGLVTGYFIGKSILPFTVNTIASEYLKTEIVIAPNPLIFVVAMIFTIVTVKISIGKPLRTISKISPLVAIKETGIRKNKKKKKNA</sequence>
<evidence type="ECO:0000313" key="10">
    <source>
        <dbReference type="Proteomes" id="UP000262524"/>
    </source>
</evidence>
<dbReference type="GO" id="GO:0005886">
    <property type="term" value="C:plasma membrane"/>
    <property type="evidence" value="ECO:0007669"/>
    <property type="project" value="UniProtKB-SubCell"/>
</dbReference>
<organism evidence="9 10">
    <name type="scientific">Anaerobutyricum hallii</name>
    <dbReference type="NCBI Taxonomy" id="39488"/>
    <lineage>
        <taxon>Bacteria</taxon>
        <taxon>Bacillati</taxon>
        <taxon>Bacillota</taxon>
        <taxon>Clostridia</taxon>
        <taxon>Lachnospirales</taxon>
        <taxon>Lachnospiraceae</taxon>
        <taxon>Anaerobutyricum</taxon>
    </lineage>
</organism>
<proteinExistence type="inferred from homology"/>